<organism evidence="3 4">
    <name type="scientific">Sporosarcina oncorhynchi</name>
    <dbReference type="NCBI Taxonomy" id="3056444"/>
    <lineage>
        <taxon>Bacteria</taxon>
        <taxon>Bacillati</taxon>
        <taxon>Bacillota</taxon>
        <taxon>Bacilli</taxon>
        <taxon>Bacillales</taxon>
        <taxon>Caryophanaceae</taxon>
        <taxon>Sporosarcina</taxon>
    </lineage>
</organism>
<dbReference type="RefSeq" id="WP_317968112.1">
    <property type="nucleotide sequence ID" value="NZ_CP129118.1"/>
</dbReference>
<evidence type="ECO:0000313" key="3">
    <source>
        <dbReference type="EMBL" id="WOV87727.1"/>
    </source>
</evidence>
<keyword evidence="4" id="KW-1185">Reference proteome</keyword>
<evidence type="ECO:0000256" key="1">
    <source>
        <dbReference type="SAM" id="MobiDB-lite"/>
    </source>
</evidence>
<reference evidence="3 4" key="1">
    <citation type="submission" date="2023-06" db="EMBL/GenBank/DDBJ databases">
        <title>Sporosarcina sp. nov., isolated from Korean tranditional fermented seafood 'Jeotgal'.</title>
        <authorList>
            <person name="Yang A.I."/>
            <person name="Shin N.-R."/>
        </authorList>
    </citation>
    <scope>NUCLEOTIDE SEQUENCE [LARGE SCALE GENOMIC DNA]</scope>
    <source>
        <strain evidence="3 4">T2O-4</strain>
    </source>
</reference>
<protein>
    <submittedName>
        <fullName evidence="3">General stress protein</fullName>
    </submittedName>
</protein>
<dbReference type="InterPro" id="IPR025889">
    <property type="entry name" value="GSP17M-like_dom"/>
</dbReference>
<dbReference type="Proteomes" id="UP001303902">
    <property type="component" value="Chromosome"/>
</dbReference>
<dbReference type="Pfam" id="PF11181">
    <property type="entry name" value="YflT"/>
    <property type="match status" value="1"/>
</dbReference>
<evidence type="ECO:0000259" key="2">
    <source>
        <dbReference type="Pfam" id="PF11181"/>
    </source>
</evidence>
<name>A0ABZ0L575_9BACL</name>
<proteinExistence type="predicted"/>
<accession>A0ABZ0L575</accession>
<sequence length="160" mass="17941">MNNRYVGTLFSIDSALYKITELTSLGYREEQITAVAHTDDDMAQLRKQTAVPVEGREAKNFLTRFTELFVNDEQKTFEDMGFSKTEAENIYNEMKDGGIALFVEDLEPDGQSGLQPLSDQLDRDSSATMTDSGEILSDDEDIEPRDANSESVPRVNTNNL</sequence>
<dbReference type="EMBL" id="CP129118">
    <property type="protein sequence ID" value="WOV87727.1"/>
    <property type="molecule type" value="Genomic_DNA"/>
</dbReference>
<feature type="domain" description="General stress protein 17M-like" evidence="2">
    <location>
        <begin position="6"/>
        <end position="97"/>
    </location>
</feature>
<feature type="region of interest" description="Disordered" evidence="1">
    <location>
        <begin position="108"/>
        <end position="160"/>
    </location>
</feature>
<gene>
    <name evidence="3" type="ORF">QWT69_00980</name>
</gene>
<evidence type="ECO:0000313" key="4">
    <source>
        <dbReference type="Proteomes" id="UP001303902"/>
    </source>
</evidence>
<feature type="compositionally biased region" description="Polar residues" evidence="1">
    <location>
        <begin position="149"/>
        <end position="160"/>
    </location>
</feature>